<evidence type="ECO:0000313" key="2">
    <source>
        <dbReference type="EMBL" id="GLC50811.1"/>
    </source>
</evidence>
<proteinExistence type="predicted"/>
<keyword evidence="3" id="KW-1185">Reference proteome</keyword>
<organism evidence="2 3">
    <name type="scientific">Pleodorina starrii</name>
    <dbReference type="NCBI Taxonomy" id="330485"/>
    <lineage>
        <taxon>Eukaryota</taxon>
        <taxon>Viridiplantae</taxon>
        <taxon>Chlorophyta</taxon>
        <taxon>core chlorophytes</taxon>
        <taxon>Chlorophyceae</taxon>
        <taxon>CS clade</taxon>
        <taxon>Chlamydomonadales</taxon>
        <taxon>Volvocaceae</taxon>
        <taxon>Pleodorina</taxon>
    </lineage>
</organism>
<feature type="compositionally biased region" description="Low complexity" evidence="1">
    <location>
        <begin position="59"/>
        <end position="74"/>
    </location>
</feature>
<comment type="caution">
    <text evidence="2">The sequence shown here is derived from an EMBL/GenBank/DDBJ whole genome shotgun (WGS) entry which is preliminary data.</text>
</comment>
<gene>
    <name evidence="2" type="primary">PLESTB004402</name>
    <name evidence="2" type="ORF">PLESTB_000434700</name>
</gene>
<feature type="compositionally biased region" description="Pro residues" evidence="1">
    <location>
        <begin position="23"/>
        <end position="33"/>
    </location>
</feature>
<reference evidence="2 3" key="1">
    <citation type="journal article" date="2023" name="Commun. Biol.">
        <title>Reorganization of the ancestral sex-determining regions during the evolution of trioecy in Pleodorina starrii.</title>
        <authorList>
            <person name="Takahashi K."/>
            <person name="Suzuki S."/>
            <person name="Kawai-Toyooka H."/>
            <person name="Yamamoto K."/>
            <person name="Hamaji T."/>
            <person name="Ootsuki R."/>
            <person name="Yamaguchi H."/>
            <person name="Kawachi M."/>
            <person name="Higashiyama T."/>
            <person name="Nozaki H."/>
        </authorList>
    </citation>
    <scope>NUCLEOTIDE SEQUENCE [LARGE SCALE GENOMIC DNA]</scope>
    <source>
        <strain evidence="2 3">NIES-4479</strain>
    </source>
</reference>
<accession>A0A9W6BFZ6</accession>
<dbReference type="Proteomes" id="UP001165080">
    <property type="component" value="Unassembled WGS sequence"/>
</dbReference>
<dbReference type="AlphaFoldDB" id="A0A9W6BFZ6"/>
<sequence length="165" mass="16387">MGIGALAPDVPAYSLSSPRRRPGPPPSSPPALPVLPRALERRSGSGPEASPDGKGSGTSEPLSSSDPGSSSPGRAPRPPWPLRTATRPAAAAAAAVVAAAAISAARAACWRRRPSVLLMRRTGPVAGRPSESSPPDVAPAVDVPAAAAAAGRGGVMPSLYDLLLA</sequence>
<name>A0A9W6BFZ6_9CHLO</name>
<protein>
    <submittedName>
        <fullName evidence="2">Uncharacterized protein</fullName>
    </submittedName>
</protein>
<evidence type="ECO:0000313" key="3">
    <source>
        <dbReference type="Proteomes" id="UP001165080"/>
    </source>
</evidence>
<evidence type="ECO:0000256" key="1">
    <source>
        <dbReference type="SAM" id="MobiDB-lite"/>
    </source>
</evidence>
<dbReference type="EMBL" id="BRXU01000004">
    <property type="protein sequence ID" value="GLC50811.1"/>
    <property type="molecule type" value="Genomic_DNA"/>
</dbReference>
<feature type="region of interest" description="Disordered" evidence="1">
    <location>
        <begin position="1"/>
        <end position="88"/>
    </location>
</feature>